<feature type="region of interest" description="Disordered" evidence="1">
    <location>
        <begin position="1"/>
        <end position="67"/>
    </location>
</feature>
<reference evidence="2 3" key="1">
    <citation type="submission" date="2024-01" db="EMBL/GenBank/DDBJ databases">
        <title>Genome assemblies of Stephania.</title>
        <authorList>
            <person name="Yang L."/>
        </authorList>
    </citation>
    <scope>NUCLEOTIDE SEQUENCE [LARGE SCALE GENOMIC DNA]</scope>
    <source>
        <strain evidence="2">YNDBR</strain>
        <tissue evidence="2">Leaf</tissue>
    </source>
</reference>
<sequence>MVARSADIGQVRRKQCYGSEELGGSEADAADGGSSETGVRPGEQPHRQMTQRLRRPTVAADREVAWL</sequence>
<dbReference type="Proteomes" id="UP001420932">
    <property type="component" value="Unassembled WGS sequence"/>
</dbReference>
<evidence type="ECO:0000313" key="2">
    <source>
        <dbReference type="EMBL" id="KAK9120859.1"/>
    </source>
</evidence>
<accession>A0AAP0ISF9</accession>
<keyword evidence="3" id="KW-1185">Reference proteome</keyword>
<dbReference type="EMBL" id="JBBNAF010000008">
    <property type="protein sequence ID" value="KAK9120859.1"/>
    <property type="molecule type" value="Genomic_DNA"/>
</dbReference>
<evidence type="ECO:0000313" key="3">
    <source>
        <dbReference type="Proteomes" id="UP001420932"/>
    </source>
</evidence>
<name>A0AAP0ISF9_9MAGN</name>
<protein>
    <submittedName>
        <fullName evidence="2">Uncharacterized protein</fullName>
    </submittedName>
</protein>
<proteinExistence type="predicted"/>
<evidence type="ECO:0000256" key="1">
    <source>
        <dbReference type="SAM" id="MobiDB-lite"/>
    </source>
</evidence>
<dbReference type="AlphaFoldDB" id="A0AAP0ISF9"/>
<organism evidence="2 3">
    <name type="scientific">Stephania yunnanensis</name>
    <dbReference type="NCBI Taxonomy" id="152371"/>
    <lineage>
        <taxon>Eukaryota</taxon>
        <taxon>Viridiplantae</taxon>
        <taxon>Streptophyta</taxon>
        <taxon>Embryophyta</taxon>
        <taxon>Tracheophyta</taxon>
        <taxon>Spermatophyta</taxon>
        <taxon>Magnoliopsida</taxon>
        <taxon>Ranunculales</taxon>
        <taxon>Menispermaceae</taxon>
        <taxon>Menispermoideae</taxon>
        <taxon>Cissampelideae</taxon>
        <taxon>Stephania</taxon>
    </lineage>
</organism>
<gene>
    <name evidence="2" type="ORF">Syun_018476</name>
</gene>
<comment type="caution">
    <text evidence="2">The sequence shown here is derived from an EMBL/GenBank/DDBJ whole genome shotgun (WGS) entry which is preliminary data.</text>
</comment>
<feature type="compositionally biased region" description="Low complexity" evidence="1">
    <location>
        <begin position="18"/>
        <end position="36"/>
    </location>
</feature>